<dbReference type="Pfam" id="PF20501">
    <property type="entry name" value="MbhE"/>
    <property type="match status" value="1"/>
</dbReference>
<gene>
    <name evidence="11" type="ORF">OZSIB_1992</name>
</gene>
<evidence type="ECO:0000259" key="9">
    <source>
        <dbReference type="Pfam" id="PF04039"/>
    </source>
</evidence>
<feature type="transmembrane region" description="Helical" evidence="8">
    <location>
        <begin position="117"/>
        <end position="138"/>
    </location>
</feature>
<accession>A0A367ZIK5</accession>
<dbReference type="Pfam" id="PF04039">
    <property type="entry name" value="MnhB"/>
    <property type="match status" value="1"/>
</dbReference>
<evidence type="ECO:0000256" key="8">
    <source>
        <dbReference type="SAM" id="Phobius"/>
    </source>
</evidence>
<sequence>MGVATFGALLASAIVSLPPTAPGLLHQVREQLPNSGTKSMVTAVLINFRGYDTLLELTVLLIAVLGVFVIRQGSRVVEPPPPSLGPLALEFIRVLAPFLVIFSGYFLWAGGEHPGGAFQAGAILGALGILLRLGGVLLDRAWSERTERLGLTIGVFTFAATGLVGLAGGGTFLTFPPAQASRMILLIEATGTLTIGLILVLLFVGGSLARPSPEKSAATPVAPVFAADAAPAVTPAAAAPATPPAGPAATSPSLPEAEP</sequence>
<keyword evidence="4 8" id="KW-0812">Transmembrane</keyword>
<comment type="subcellular location">
    <subcellularLocation>
        <location evidence="1">Cell membrane</location>
        <topology evidence="1">Multi-pass membrane protein</topology>
    </subcellularLocation>
</comment>
<dbReference type="PANTHER" id="PTHR33932:SF4">
    <property type="entry name" value="NA(+)_H(+) ANTIPORTER SUBUNIT B"/>
    <property type="match status" value="1"/>
</dbReference>
<evidence type="ECO:0000256" key="3">
    <source>
        <dbReference type="ARBA" id="ARBA00022475"/>
    </source>
</evidence>
<keyword evidence="6 8" id="KW-0472">Membrane</keyword>
<comment type="caution">
    <text evidence="11">The sequence shown here is derived from an EMBL/GenBank/DDBJ whole genome shotgun (WGS) entry which is preliminary data.</text>
</comment>
<reference evidence="11 12" key="1">
    <citation type="submission" date="2018-05" db="EMBL/GenBank/DDBJ databases">
        <title>A metagenomic window into the 2 km-deep terrestrial subsurface aquifer revealed taxonomically and functionally diverse microbial community comprising novel uncultured bacterial lineages.</title>
        <authorList>
            <person name="Kadnikov V.V."/>
            <person name="Mardanov A.V."/>
            <person name="Beletsky A.V."/>
            <person name="Banks D."/>
            <person name="Pimenov N.V."/>
            <person name="Frank Y.A."/>
            <person name="Karnachuk O.V."/>
            <person name="Ravin N.V."/>
        </authorList>
    </citation>
    <scope>NUCLEOTIDE SEQUENCE [LARGE SCALE GENOMIC DNA]</scope>
    <source>
        <strain evidence="11">BY5</strain>
    </source>
</reference>
<dbReference type="InterPro" id="IPR046806">
    <property type="entry name" value="MrpA_C/MbhE"/>
</dbReference>
<feature type="transmembrane region" description="Helical" evidence="8">
    <location>
        <begin position="184"/>
        <end position="205"/>
    </location>
</feature>
<dbReference type="Proteomes" id="UP000252355">
    <property type="component" value="Unassembled WGS sequence"/>
</dbReference>
<dbReference type="GO" id="GO:0005886">
    <property type="term" value="C:plasma membrane"/>
    <property type="evidence" value="ECO:0007669"/>
    <property type="project" value="UniProtKB-SubCell"/>
</dbReference>
<dbReference type="EMBL" id="QOQW01000030">
    <property type="protein sequence ID" value="RCK77954.1"/>
    <property type="molecule type" value="Genomic_DNA"/>
</dbReference>
<evidence type="ECO:0000256" key="2">
    <source>
        <dbReference type="ARBA" id="ARBA00009425"/>
    </source>
</evidence>
<name>A0A367ZIK5_9BACT</name>
<evidence type="ECO:0000256" key="7">
    <source>
        <dbReference type="SAM" id="MobiDB-lite"/>
    </source>
</evidence>
<feature type="domain" description="MrpA C-terminal/MbhE" evidence="10">
    <location>
        <begin position="11"/>
        <end position="71"/>
    </location>
</feature>
<evidence type="ECO:0000256" key="1">
    <source>
        <dbReference type="ARBA" id="ARBA00004651"/>
    </source>
</evidence>
<evidence type="ECO:0000259" key="10">
    <source>
        <dbReference type="Pfam" id="PF20501"/>
    </source>
</evidence>
<feature type="transmembrane region" description="Helical" evidence="8">
    <location>
        <begin position="51"/>
        <end position="70"/>
    </location>
</feature>
<protein>
    <submittedName>
        <fullName evidence="11">Monovalent cation/H+ antiporter subunit B</fullName>
    </submittedName>
</protein>
<organism evidence="11 12">
    <name type="scientific">Candidatus Ozemobacter sibiricus</name>
    <dbReference type="NCBI Taxonomy" id="2268124"/>
    <lineage>
        <taxon>Bacteria</taxon>
        <taxon>Candidatus Ozemobacteria</taxon>
        <taxon>Candidatus Ozemobacterales</taxon>
        <taxon>Candidatus Ozemobacteraceae</taxon>
        <taxon>Candidatus Ozemobacter</taxon>
    </lineage>
</organism>
<evidence type="ECO:0000256" key="4">
    <source>
        <dbReference type="ARBA" id="ARBA00022692"/>
    </source>
</evidence>
<dbReference type="InterPro" id="IPR007182">
    <property type="entry name" value="MnhB"/>
</dbReference>
<evidence type="ECO:0000256" key="5">
    <source>
        <dbReference type="ARBA" id="ARBA00022989"/>
    </source>
</evidence>
<dbReference type="InterPro" id="IPR050622">
    <property type="entry name" value="CPA3_antiporter_subunitB"/>
</dbReference>
<evidence type="ECO:0000256" key="6">
    <source>
        <dbReference type="ARBA" id="ARBA00023136"/>
    </source>
</evidence>
<feature type="region of interest" description="Disordered" evidence="7">
    <location>
        <begin position="236"/>
        <end position="259"/>
    </location>
</feature>
<evidence type="ECO:0000313" key="11">
    <source>
        <dbReference type="EMBL" id="RCK77954.1"/>
    </source>
</evidence>
<proteinExistence type="inferred from homology"/>
<feature type="transmembrane region" description="Helical" evidence="8">
    <location>
        <begin position="150"/>
        <end position="172"/>
    </location>
</feature>
<keyword evidence="5 8" id="KW-1133">Transmembrane helix</keyword>
<dbReference type="AlphaFoldDB" id="A0A367ZIK5"/>
<dbReference type="PANTHER" id="PTHR33932">
    <property type="entry name" value="NA(+)/H(+) ANTIPORTER SUBUNIT B"/>
    <property type="match status" value="1"/>
</dbReference>
<feature type="domain" description="Na+/H+ antiporter MnhB subunit-related protein" evidence="9">
    <location>
        <begin position="92"/>
        <end position="208"/>
    </location>
</feature>
<evidence type="ECO:0000313" key="12">
    <source>
        <dbReference type="Proteomes" id="UP000252355"/>
    </source>
</evidence>
<comment type="similarity">
    <text evidence="2">Belongs to the CPA3 antiporters (TC 2.A.63) subunit B family.</text>
</comment>
<keyword evidence="3" id="KW-1003">Cell membrane</keyword>
<feature type="transmembrane region" description="Helical" evidence="8">
    <location>
        <begin position="91"/>
        <end position="111"/>
    </location>
</feature>